<gene>
    <name evidence="7" type="primary">ispD</name>
    <name evidence="8" type="ordered locus">Clocel_3755</name>
</gene>
<dbReference type="InterPro" id="IPR034683">
    <property type="entry name" value="IspD/TarI"/>
</dbReference>
<comment type="pathway">
    <text evidence="2 7">Isoprenoid biosynthesis; isopentenyl diphosphate biosynthesis via DXP pathway; isopentenyl diphosphate from 1-deoxy-D-xylulose 5-phosphate: step 2/6.</text>
</comment>
<feature type="site" description="Transition state stabilizer" evidence="7">
    <location>
        <position position="16"/>
    </location>
</feature>
<dbReference type="HOGENOM" id="CLU_061281_2_2_9"/>
<evidence type="ECO:0000313" key="8">
    <source>
        <dbReference type="EMBL" id="ADL53425.1"/>
    </source>
</evidence>
<evidence type="ECO:0000256" key="2">
    <source>
        <dbReference type="ARBA" id="ARBA00004787"/>
    </source>
</evidence>
<evidence type="ECO:0000313" key="9">
    <source>
        <dbReference type="Proteomes" id="UP000002730"/>
    </source>
</evidence>
<dbReference type="InterPro" id="IPR018294">
    <property type="entry name" value="ISPD_synthase_CS"/>
</dbReference>
<comment type="function">
    <text evidence="7">Catalyzes the formation of 4-diphosphocytidyl-2-C-methyl-D-erythritol from CTP and 2-C-methyl-D-erythritol 4-phosphate (MEP).</text>
</comment>
<feature type="site" description="Positions MEP for the nucleophilic attack" evidence="7">
    <location>
        <position position="211"/>
    </location>
</feature>
<dbReference type="EMBL" id="CP002160">
    <property type="protein sequence ID" value="ADL53425.1"/>
    <property type="molecule type" value="Genomic_DNA"/>
</dbReference>
<sequence length="229" mass="25764">MSKVSAVILAAGKGKRMGAAVNKQFLELKDKPIIYYAIKAFEDNSNVDEIVLVAAKEEVEYIKESVVKKYFFSKVKEVVIGGTERQDSVFAGLSALKNCEYVLIHDGARPFVTNEIIDNGIKYVKQYGATACGVTPKDTIKLKDENNISVDTLKRNELFCVQTPQTFKFDVIYRAHEIINQKSLEVTDDTMAAEILGEKVYLYEGTYENIKITTPEDIIIAENILNRFL</sequence>
<feature type="site" description="Positions MEP for the nucleophilic attack" evidence="7">
    <location>
        <position position="155"/>
    </location>
</feature>
<dbReference type="EC" id="2.7.7.60" evidence="7"/>
<reference evidence="8 9" key="1">
    <citation type="submission" date="2010-08" db="EMBL/GenBank/DDBJ databases">
        <title>Complete sequence of Clostridium cellulovorans 743B.</title>
        <authorList>
            <consortium name="US DOE Joint Genome Institute"/>
            <person name="Lucas S."/>
            <person name="Copeland A."/>
            <person name="Lapidus A."/>
            <person name="Cheng J.-F."/>
            <person name="Bruce D."/>
            <person name="Goodwin L."/>
            <person name="Pitluck S."/>
            <person name="Chertkov O."/>
            <person name="Detter J.C."/>
            <person name="Han C."/>
            <person name="Tapia R."/>
            <person name="Land M."/>
            <person name="Hauser L."/>
            <person name="Chang Y.-J."/>
            <person name="Jeffries C."/>
            <person name="Kyrpides N."/>
            <person name="Ivanova N."/>
            <person name="Mikhailova N."/>
            <person name="Hemme C.L."/>
            <person name="Woyke T."/>
        </authorList>
    </citation>
    <scope>NUCLEOTIDE SEQUENCE [LARGE SCALE GENOMIC DNA]</scope>
    <source>
        <strain evidence="9">ATCC 35296 / DSM 3052 / OCM 3 / 743B</strain>
    </source>
</reference>
<evidence type="ECO:0000256" key="7">
    <source>
        <dbReference type="HAMAP-Rule" id="MF_00108"/>
    </source>
</evidence>
<evidence type="ECO:0000256" key="6">
    <source>
        <dbReference type="ARBA" id="ARBA00023229"/>
    </source>
</evidence>
<dbReference type="KEGG" id="ccb:Clocel_3755"/>
<dbReference type="GO" id="GO:0019288">
    <property type="term" value="P:isopentenyl diphosphate biosynthetic process, methylerythritol 4-phosphate pathway"/>
    <property type="evidence" value="ECO:0007669"/>
    <property type="project" value="UniProtKB-UniRule"/>
</dbReference>
<evidence type="ECO:0000256" key="3">
    <source>
        <dbReference type="ARBA" id="ARBA00009789"/>
    </source>
</evidence>
<dbReference type="PANTHER" id="PTHR32125:SF4">
    <property type="entry name" value="2-C-METHYL-D-ERYTHRITOL 4-PHOSPHATE CYTIDYLYLTRANSFERASE, CHLOROPLASTIC"/>
    <property type="match status" value="1"/>
</dbReference>
<evidence type="ECO:0000256" key="1">
    <source>
        <dbReference type="ARBA" id="ARBA00001282"/>
    </source>
</evidence>
<proteinExistence type="inferred from homology"/>
<dbReference type="OrthoDB" id="9806837at2"/>
<dbReference type="Pfam" id="PF01128">
    <property type="entry name" value="IspD"/>
    <property type="match status" value="1"/>
</dbReference>
<dbReference type="GO" id="GO:0050518">
    <property type="term" value="F:2-C-methyl-D-erythritol 4-phosphate cytidylyltransferase activity"/>
    <property type="evidence" value="ECO:0007669"/>
    <property type="project" value="UniProtKB-UniRule"/>
</dbReference>
<accession>D9SXC2</accession>
<evidence type="ECO:0000256" key="5">
    <source>
        <dbReference type="ARBA" id="ARBA00022695"/>
    </source>
</evidence>
<dbReference type="PANTHER" id="PTHR32125">
    <property type="entry name" value="2-C-METHYL-D-ERYTHRITOL 4-PHOSPHATE CYTIDYLYLTRANSFERASE, CHLOROPLASTIC"/>
    <property type="match status" value="1"/>
</dbReference>
<comment type="catalytic activity">
    <reaction evidence="1 7">
        <text>2-C-methyl-D-erythritol 4-phosphate + CTP + H(+) = 4-CDP-2-C-methyl-D-erythritol + diphosphate</text>
        <dbReference type="Rhea" id="RHEA:13429"/>
        <dbReference type="ChEBI" id="CHEBI:15378"/>
        <dbReference type="ChEBI" id="CHEBI:33019"/>
        <dbReference type="ChEBI" id="CHEBI:37563"/>
        <dbReference type="ChEBI" id="CHEBI:57823"/>
        <dbReference type="ChEBI" id="CHEBI:58262"/>
        <dbReference type="EC" id="2.7.7.60"/>
    </reaction>
</comment>
<keyword evidence="4 7" id="KW-0808">Transferase</keyword>
<dbReference type="NCBIfam" id="TIGR00453">
    <property type="entry name" value="ispD"/>
    <property type="match status" value="1"/>
</dbReference>
<dbReference type="eggNOG" id="COG1211">
    <property type="taxonomic scope" value="Bacteria"/>
</dbReference>
<dbReference type="HAMAP" id="MF_00108">
    <property type="entry name" value="IspD"/>
    <property type="match status" value="1"/>
</dbReference>
<dbReference type="AlphaFoldDB" id="D9SXC2"/>
<dbReference type="InterPro" id="IPR029044">
    <property type="entry name" value="Nucleotide-diphossugar_trans"/>
</dbReference>
<keyword evidence="5 7" id="KW-0548">Nucleotidyltransferase</keyword>
<dbReference type="Proteomes" id="UP000002730">
    <property type="component" value="Chromosome"/>
</dbReference>
<feature type="site" description="Transition state stabilizer" evidence="7">
    <location>
        <position position="23"/>
    </location>
</feature>
<keyword evidence="6 7" id="KW-0414">Isoprene biosynthesis</keyword>
<comment type="similarity">
    <text evidence="3 7">Belongs to the IspD/TarI cytidylyltransferase family. IspD subfamily.</text>
</comment>
<organism evidence="8 9">
    <name type="scientific">Clostridium cellulovorans (strain ATCC 35296 / DSM 3052 / OCM 3 / 743B)</name>
    <dbReference type="NCBI Taxonomy" id="573061"/>
    <lineage>
        <taxon>Bacteria</taxon>
        <taxon>Bacillati</taxon>
        <taxon>Bacillota</taxon>
        <taxon>Clostridia</taxon>
        <taxon>Eubacteriales</taxon>
        <taxon>Clostridiaceae</taxon>
        <taxon>Clostridium</taxon>
    </lineage>
</organism>
<dbReference type="FunFam" id="3.90.550.10:FF:000003">
    <property type="entry name" value="2-C-methyl-D-erythritol 4-phosphate cytidylyltransferase"/>
    <property type="match status" value="1"/>
</dbReference>
<dbReference type="InterPro" id="IPR001228">
    <property type="entry name" value="IspD"/>
</dbReference>
<dbReference type="SUPFAM" id="SSF53448">
    <property type="entry name" value="Nucleotide-diphospho-sugar transferases"/>
    <property type="match status" value="1"/>
</dbReference>
<protein>
    <recommendedName>
        <fullName evidence="7">2-C-methyl-D-erythritol 4-phosphate cytidylyltransferase</fullName>
        <ecNumber evidence="7">2.7.7.60</ecNumber>
    </recommendedName>
    <alternativeName>
        <fullName evidence="7">4-diphosphocytidyl-2C-methyl-D-erythritol synthase</fullName>
    </alternativeName>
    <alternativeName>
        <fullName evidence="7">MEP cytidylyltransferase</fullName>
        <shortName evidence="7">MCT</shortName>
    </alternativeName>
</protein>
<dbReference type="PROSITE" id="PS01295">
    <property type="entry name" value="ISPD"/>
    <property type="match status" value="1"/>
</dbReference>
<evidence type="ECO:0000256" key="4">
    <source>
        <dbReference type="ARBA" id="ARBA00022679"/>
    </source>
</evidence>
<dbReference type="STRING" id="573061.Clocel_3755"/>
<dbReference type="UniPathway" id="UPA00056">
    <property type="reaction ID" value="UER00093"/>
</dbReference>
<keyword evidence="9" id="KW-1185">Reference proteome</keyword>
<dbReference type="CDD" id="cd02516">
    <property type="entry name" value="CDP-ME_synthetase"/>
    <property type="match status" value="1"/>
</dbReference>
<dbReference type="RefSeq" id="WP_010073763.1">
    <property type="nucleotide sequence ID" value="NC_014393.1"/>
</dbReference>
<name>D9SXC2_CLOC7</name>
<dbReference type="InterPro" id="IPR050088">
    <property type="entry name" value="IspD/TarI_cytidylyltransf_bact"/>
</dbReference>
<dbReference type="Gene3D" id="3.90.550.10">
    <property type="entry name" value="Spore Coat Polysaccharide Biosynthesis Protein SpsA, Chain A"/>
    <property type="match status" value="1"/>
</dbReference>